<dbReference type="KEGG" id="nhy:JQS43_11215"/>
<evidence type="ECO:0000313" key="7">
    <source>
        <dbReference type="EMBL" id="QSB16795.1"/>
    </source>
</evidence>
<proteinExistence type="predicted"/>
<dbReference type="InterPro" id="IPR003542">
    <property type="entry name" value="Enbac_synth_compD-like"/>
</dbReference>
<feature type="domain" description="4'-phosphopantetheinyl transferase" evidence="5">
    <location>
        <begin position="131"/>
        <end position="203"/>
    </location>
</feature>
<feature type="domain" description="4'-phosphopantetheinyl transferase N-terminal" evidence="6">
    <location>
        <begin position="56"/>
        <end position="124"/>
    </location>
</feature>
<dbReference type="Pfam" id="PF01648">
    <property type="entry name" value="ACPS"/>
    <property type="match status" value="1"/>
</dbReference>
<dbReference type="GO" id="GO:0008897">
    <property type="term" value="F:holo-[acyl-carrier-protein] synthase activity"/>
    <property type="evidence" value="ECO:0007669"/>
    <property type="project" value="InterPro"/>
</dbReference>
<dbReference type="Pfam" id="PF17837">
    <property type="entry name" value="4PPT_N"/>
    <property type="match status" value="1"/>
</dbReference>
<evidence type="ECO:0000259" key="6">
    <source>
        <dbReference type="Pfam" id="PF17837"/>
    </source>
</evidence>
<comment type="cofactor">
    <cofactor evidence="3">
        <name>Mg(2+)</name>
        <dbReference type="ChEBI" id="CHEBI:18420"/>
    </cofactor>
</comment>
<feature type="region of interest" description="Disordered" evidence="4">
    <location>
        <begin position="1"/>
        <end position="30"/>
    </location>
</feature>
<keyword evidence="3" id="KW-0479">Metal-binding</keyword>
<feature type="binding site" evidence="2">
    <location>
        <position position="180"/>
    </location>
    <ligand>
        <name>CoA</name>
        <dbReference type="ChEBI" id="CHEBI:57287"/>
    </ligand>
</feature>
<name>A0A895YLE6_9ACTN</name>
<dbReference type="PRINTS" id="PR01399">
    <property type="entry name" value="ENTSNTHTASED"/>
</dbReference>
<evidence type="ECO:0000256" key="2">
    <source>
        <dbReference type="PIRSR" id="PIRSR603542-1"/>
    </source>
</evidence>
<feature type="binding site" evidence="2">
    <location>
        <position position="135"/>
    </location>
    <ligand>
        <name>CoA</name>
        <dbReference type="ChEBI" id="CHEBI:57287"/>
    </ligand>
</feature>
<dbReference type="InterPro" id="IPR008278">
    <property type="entry name" value="4-PPantetheinyl_Trfase_dom"/>
</dbReference>
<evidence type="ECO:0000256" key="3">
    <source>
        <dbReference type="PIRSR" id="PIRSR603542-2"/>
    </source>
</evidence>
<evidence type="ECO:0000256" key="4">
    <source>
        <dbReference type="SAM" id="MobiDB-lite"/>
    </source>
</evidence>
<dbReference type="EMBL" id="CP070499">
    <property type="protein sequence ID" value="QSB16795.1"/>
    <property type="molecule type" value="Genomic_DNA"/>
</dbReference>
<feature type="binding site" evidence="3">
    <location>
        <position position="137"/>
    </location>
    <ligand>
        <name>Mg(2+)</name>
        <dbReference type="ChEBI" id="CHEBI:18420"/>
    </ligand>
</feature>
<feature type="binding site" evidence="2">
    <location>
        <position position="77"/>
    </location>
    <ligand>
        <name>CoA</name>
        <dbReference type="ChEBI" id="CHEBI:57287"/>
    </ligand>
</feature>
<dbReference type="GO" id="GO:0009366">
    <property type="term" value="C:enterobactin synthetase complex"/>
    <property type="evidence" value="ECO:0007669"/>
    <property type="project" value="InterPro"/>
</dbReference>
<dbReference type="Proteomes" id="UP000662857">
    <property type="component" value="Chromosome"/>
</dbReference>
<keyword evidence="8" id="KW-1185">Reference proteome</keyword>
<dbReference type="InterPro" id="IPR037143">
    <property type="entry name" value="4-PPantetheinyl_Trfase_dom_sf"/>
</dbReference>
<reference evidence="7" key="1">
    <citation type="submission" date="2021-02" db="EMBL/GenBank/DDBJ databases">
        <title>Natrosporangium hydrolyticum gen. nov., sp. nov, a haloalkaliphilic actinobacterium from a soda solonchak soil.</title>
        <authorList>
            <person name="Sorokin D.Y."/>
            <person name="Khijniak T.V."/>
            <person name="Zakharycheva A.P."/>
            <person name="Boueva O.V."/>
            <person name="Ariskina E.V."/>
            <person name="Hahnke R.L."/>
            <person name="Bunk B."/>
            <person name="Sproer C."/>
            <person name="Schumann P."/>
            <person name="Evtushenko L.I."/>
            <person name="Kublanov I.V."/>
        </authorList>
    </citation>
    <scope>NUCLEOTIDE SEQUENCE</scope>
    <source>
        <strain evidence="7">DSM 106523</strain>
    </source>
</reference>
<feature type="binding site" evidence="2">
    <location>
        <position position="184"/>
    </location>
    <ligand>
        <name>CoA</name>
        <dbReference type="ChEBI" id="CHEBI:57287"/>
    </ligand>
</feature>
<sequence length="247" mass="25674">MTAYSPVGGARPAEADRLSPPPTPSGGSLLAQILPPQAHGVEAYHDAPAGSLYPEEAALLARSGAGDKRRREFTTVRACARAALHELGVPPAPVLPGPGRAPNWPAGVTGSMTHCDGYRAAAVAATADLRSLGIDAEPAGPLPAGVLGLIGSRAERAQVAHLARERPEVPWDRLLFCAKEAAYKAWYPVTGQWVALADIAVEVGPEDGRLRARPPGGGALRELPGRWAVAGQRDRAGLLLVAVTVRV</sequence>
<dbReference type="GO" id="GO:0005886">
    <property type="term" value="C:plasma membrane"/>
    <property type="evidence" value="ECO:0007669"/>
    <property type="project" value="TreeGrafter"/>
</dbReference>
<feature type="binding site" evidence="2">
    <location>
        <begin position="113"/>
        <end position="114"/>
    </location>
    <ligand>
        <name>CoA</name>
        <dbReference type="ChEBI" id="CHEBI:57287"/>
    </ligand>
</feature>
<dbReference type="AlphaFoldDB" id="A0A895YLE6"/>
<keyword evidence="1 7" id="KW-0808">Transferase</keyword>
<feature type="binding site" evidence="2">
    <location>
        <position position="69"/>
    </location>
    <ligand>
        <name>CoA</name>
        <dbReference type="ChEBI" id="CHEBI:57287"/>
    </ligand>
</feature>
<dbReference type="GO" id="GO:0000287">
    <property type="term" value="F:magnesium ion binding"/>
    <property type="evidence" value="ECO:0007669"/>
    <property type="project" value="InterPro"/>
</dbReference>
<evidence type="ECO:0000259" key="5">
    <source>
        <dbReference type="Pfam" id="PF01648"/>
    </source>
</evidence>
<evidence type="ECO:0000313" key="8">
    <source>
        <dbReference type="Proteomes" id="UP000662857"/>
    </source>
</evidence>
<evidence type="ECO:0000256" key="1">
    <source>
        <dbReference type="ARBA" id="ARBA00022679"/>
    </source>
</evidence>
<dbReference type="PANTHER" id="PTHR38096:SF1">
    <property type="entry name" value="ENTEROBACTIN SYNTHASE COMPONENT D"/>
    <property type="match status" value="1"/>
</dbReference>
<dbReference type="PANTHER" id="PTHR38096">
    <property type="entry name" value="ENTEROBACTIN SYNTHASE COMPONENT D"/>
    <property type="match status" value="1"/>
</dbReference>
<gene>
    <name evidence="7" type="ORF">JQS43_11215</name>
</gene>
<protein>
    <submittedName>
        <fullName evidence="7">4'-phosphopantetheinyl transferase superfamily protein</fullName>
    </submittedName>
</protein>
<dbReference type="SUPFAM" id="SSF56214">
    <property type="entry name" value="4'-phosphopantetheinyl transferase"/>
    <property type="match status" value="1"/>
</dbReference>
<dbReference type="RefSeq" id="WP_239679031.1">
    <property type="nucleotide sequence ID" value="NZ_CP070499.1"/>
</dbReference>
<dbReference type="GO" id="GO:0009239">
    <property type="term" value="P:enterobactin biosynthetic process"/>
    <property type="evidence" value="ECO:0007669"/>
    <property type="project" value="InterPro"/>
</dbReference>
<feature type="binding site" evidence="3">
    <location>
        <position position="136"/>
    </location>
    <ligand>
        <name>Mg(2+)</name>
        <dbReference type="ChEBI" id="CHEBI:18420"/>
    </ligand>
</feature>
<dbReference type="InterPro" id="IPR041354">
    <property type="entry name" value="4PPT_N"/>
</dbReference>
<keyword evidence="3" id="KW-0460">Magnesium</keyword>
<accession>A0A895YLE6</accession>
<feature type="binding site" evidence="3">
    <location>
        <position position="135"/>
    </location>
    <ligand>
        <name>Mg(2+)</name>
        <dbReference type="ChEBI" id="CHEBI:18420"/>
    </ligand>
</feature>
<organism evidence="7 8">
    <name type="scientific">Natronosporangium hydrolyticum</name>
    <dbReference type="NCBI Taxonomy" id="2811111"/>
    <lineage>
        <taxon>Bacteria</taxon>
        <taxon>Bacillati</taxon>
        <taxon>Actinomycetota</taxon>
        <taxon>Actinomycetes</taxon>
        <taxon>Micromonosporales</taxon>
        <taxon>Micromonosporaceae</taxon>
        <taxon>Natronosporangium</taxon>
    </lineage>
</organism>